<keyword evidence="1" id="KW-1185">Reference proteome</keyword>
<protein>
    <submittedName>
        <fullName evidence="2">Type II toxin-antitoxin system PemK/MazF family toxin</fullName>
    </submittedName>
</protein>
<name>A0A1I7YTX5_9BILA</name>
<reference evidence="2" key="1">
    <citation type="submission" date="2016-11" db="UniProtKB">
        <authorList>
            <consortium name="WormBaseParasite"/>
        </authorList>
    </citation>
    <scope>IDENTIFICATION</scope>
</reference>
<sequence>MTRKNGRMDAAVDWLLWLDHSSKYLYESSEVTFRADNLARLVPKWVPRWISEETYVQWFLFGRTTFPMKDRGRGTKGRKIGIVINNDESKRRVCFLDVNREVTHIRKPSLIICLRNARLYKDHVRSIEALQSGNAGDETKRIAEYIKDICEKSVDILENKMSTDNPTVGKIKDYFKFDL</sequence>
<organism evidence="1 2">
    <name type="scientific">Steinernema glaseri</name>
    <dbReference type="NCBI Taxonomy" id="37863"/>
    <lineage>
        <taxon>Eukaryota</taxon>
        <taxon>Metazoa</taxon>
        <taxon>Ecdysozoa</taxon>
        <taxon>Nematoda</taxon>
        <taxon>Chromadorea</taxon>
        <taxon>Rhabditida</taxon>
        <taxon>Tylenchina</taxon>
        <taxon>Panagrolaimomorpha</taxon>
        <taxon>Strongyloidoidea</taxon>
        <taxon>Steinernematidae</taxon>
        <taxon>Steinernema</taxon>
    </lineage>
</organism>
<evidence type="ECO:0000313" key="2">
    <source>
        <dbReference type="WBParaSite" id="L893_g19688.t1"/>
    </source>
</evidence>
<proteinExistence type="predicted"/>
<accession>A0A1I7YTX5</accession>
<dbReference type="AlphaFoldDB" id="A0A1I7YTX5"/>
<dbReference type="WBParaSite" id="L893_g19688.t1">
    <property type="protein sequence ID" value="L893_g19688.t1"/>
    <property type="gene ID" value="L893_g19688"/>
</dbReference>
<dbReference type="Proteomes" id="UP000095287">
    <property type="component" value="Unplaced"/>
</dbReference>
<evidence type="ECO:0000313" key="1">
    <source>
        <dbReference type="Proteomes" id="UP000095287"/>
    </source>
</evidence>